<feature type="non-terminal residue" evidence="2">
    <location>
        <position position="213"/>
    </location>
</feature>
<keyword evidence="2" id="KW-0808">Transferase</keyword>
<evidence type="ECO:0000259" key="1">
    <source>
        <dbReference type="Pfam" id="PF13477"/>
    </source>
</evidence>
<dbReference type="InterPro" id="IPR028098">
    <property type="entry name" value="Glyco_trans_4-like_N"/>
</dbReference>
<keyword evidence="2" id="KW-0328">Glycosyltransferase</keyword>
<dbReference type="EMBL" id="LSLI01000143">
    <property type="protein sequence ID" value="KXS30783.1"/>
    <property type="molecule type" value="Genomic_DNA"/>
</dbReference>
<protein>
    <submittedName>
        <fullName evidence="2">Alpha-D-QuiNAc alpha-1,3-galactosyltransferase</fullName>
    </submittedName>
</protein>
<organism evidence="2 3">
    <name type="scientific">Candidatus Gallionella acididurans</name>
    <dbReference type="NCBI Taxonomy" id="1796491"/>
    <lineage>
        <taxon>Bacteria</taxon>
        <taxon>Pseudomonadati</taxon>
        <taxon>Pseudomonadota</taxon>
        <taxon>Betaproteobacteria</taxon>
        <taxon>Nitrosomonadales</taxon>
        <taxon>Gallionellaceae</taxon>
        <taxon>Gallionella</taxon>
    </lineage>
</organism>
<name>A0A139BPQ0_9PROT</name>
<comment type="caution">
    <text evidence="2">The sequence shown here is derived from an EMBL/GenBank/DDBJ whole genome shotgun (WGS) entry which is preliminary data.</text>
</comment>
<dbReference type="GO" id="GO:0016757">
    <property type="term" value="F:glycosyltransferase activity"/>
    <property type="evidence" value="ECO:0007669"/>
    <property type="project" value="UniProtKB-KW"/>
</dbReference>
<dbReference type="Proteomes" id="UP000070578">
    <property type="component" value="Unassembled WGS sequence"/>
</dbReference>
<accession>A0A139BPQ0</accession>
<dbReference type="AlphaFoldDB" id="A0A139BPQ0"/>
<proteinExistence type="predicted"/>
<gene>
    <name evidence="2" type="ORF">AWT59_3097</name>
</gene>
<evidence type="ECO:0000313" key="2">
    <source>
        <dbReference type="EMBL" id="KXS30783.1"/>
    </source>
</evidence>
<dbReference type="Pfam" id="PF13477">
    <property type="entry name" value="Glyco_trans_4_2"/>
    <property type="match status" value="1"/>
</dbReference>
<sequence>MKTSHPKILFFVTEDWFVCSHWLPLIIGAKDAGFDVVVVTRTNRHAEMILQHGARVIPFEISRRGSNPFREFSTVLRLARIYRKEQPDIVHHIAMKPMLYGSLVAHLMRVPRTVNWVAGMGWLFVSNNRRAKLLQIAVRKMLGLLLRGTSVIVENKDDQAIISDLGVADQHIHLVCGAGVDTLVYAPSPEPDGVPLVVLPARMLWDKGVEEFV</sequence>
<reference evidence="2 3" key="2">
    <citation type="submission" date="2016-03" db="EMBL/GenBank/DDBJ databases">
        <title>New uncultured bacterium of the family Gallionellaceae from acid mine drainage: description and reconstruction of genome based on metagenomic analysis of microbial community.</title>
        <authorList>
            <person name="Kadnikov V."/>
            <person name="Ivasenko D."/>
            <person name="Beletsky A."/>
            <person name="Mardanov A."/>
            <person name="Danilova E."/>
            <person name="Pimenov N."/>
            <person name="Karnachuk O."/>
            <person name="Ravin N."/>
        </authorList>
    </citation>
    <scope>NUCLEOTIDE SEQUENCE [LARGE SCALE GENOMIC DNA]</scope>
    <source>
        <strain evidence="2">ShG14-8</strain>
    </source>
</reference>
<dbReference type="SUPFAM" id="SSF53756">
    <property type="entry name" value="UDP-Glycosyltransferase/glycogen phosphorylase"/>
    <property type="match status" value="1"/>
</dbReference>
<reference evidence="2 3" key="1">
    <citation type="submission" date="2016-02" db="EMBL/GenBank/DDBJ databases">
        <authorList>
            <person name="Wen L."/>
            <person name="He K."/>
            <person name="Yang H."/>
        </authorList>
    </citation>
    <scope>NUCLEOTIDE SEQUENCE [LARGE SCALE GENOMIC DNA]</scope>
    <source>
        <strain evidence="2">ShG14-8</strain>
    </source>
</reference>
<dbReference type="Gene3D" id="3.40.50.2000">
    <property type="entry name" value="Glycogen Phosphorylase B"/>
    <property type="match status" value="1"/>
</dbReference>
<evidence type="ECO:0000313" key="3">
    <source>
        <dbReference type="Proteomes" id="UP000070578"/>
    </source>
</evidence>
<feature type="domain" description="Glycosyltransferase subfamily 4-like N-terminal" evidence="1">
    <location>
        <begin position="7"/>
        <end position="148"/>
    </location>
</feature>